<evidence type="ECO:0000313" key="8">
    <source>
        <dbReference type="EMBL" id="PVU86706.1"/>
    </source>
</evidence>
<dbReference type="InterPro" id="IPR019160">
    <property type="entry name" value="Sec3_CC"/>
</dbReference>
<evidence type="ECO:0000256" key="4">
    <source>
        <dbReference type="ARBA" id="ARBA00023054"/>
    </source>
</evidence>
<dbReference type="PANTHER" id="PTHR16092">
    <property type="entry name" value="SEC3/SYNTAXIN-RELATED"/>
    <property type="match status" value="1"/>
</dbReference>
<dbReference type="Pfam" id="PF20654">
    <property type="entry name" value="Sec3_C-term"/>
    <property type="match status" value="1"/>
</dbReference>
<dbReference type="InterPro" id="IPR048628">
    <property type="entry name" value="Sec3_C"/>
</dbReference>
<evidence type="ECO:0000313" key="9">
    <source>
        <dbReference type="Proteomes" id="UP000245383"/>
    </source>
</evidence>
<keyword evidence="3" id="KW-0268">Exocytosis</keyword>
<protein>
    <recommendedName>
        <fullName evidence="10">Exocyst complex component Sec3 C-terminal domain-containing protein</fullName>
    </recommendedName>
</protein>
<proteinExistence type="inferred from homology"/>
<evidence type="ECO:0000256" key="1">
    <source>
        <dbReference type="ARBA" id="ARBA00006518"/>
    </source>
</evidence>
<keyword evidence="9" id="KW-1185">Reference proteome</keyword>
<evidence type="ECO:0000256" key="2">
    <source>
        <dbReference type="ARBA" id="ARBA00022448"/>
    </source>
</evidence>
<accession>A0A2T9Y2Y3</accession>
<dbReference type="AlphaFoldDB" id="A0A2T9Y2Y3"/>
<evidence type="ECO:0000256" key="3">
    <source>
        <dbReference type="ARBA" id="ARBA00022483"/>
    </source>
</evidence>
<sequence length="967" mass="110670">MSDFKDYTDKTKKIAQLLREQLFIGVEVSSFTQNAAKIAGVTPKKERLLNLLEVKELSSDRIGEGIDFILCLTDEIRSIEHKSENSFSLRMTNNHDFRTFNSLQTEAFIQMLVTYCNKYSPRPPKYINSVGTINTAKQMNKAVKTNNNTNNTQPTKIERKIQTQKENISNTISAQKSNNPLIDHKPQIITSQLNSTGKNNVPIITPQSTHNKNSTTLEFINSSSRSIVEDDASITFDQEEVGEFNSNNGDLLLDQTFMLSADELLGSFGWRANVDASELENHLIKELSKLESENVKNMLEADKKVPVVISELDNAIKELELIDGLLINYCNELDSLGNEVRQIQVENENLKIEEVNQQNLLIELENFLTVIQVSEDQAQYLRSESLESEKGINRVIKVAALLQEKISMRLGGGLEGIEAFRDRKNKYEFYTSNFSTRVFDYLKIMFQIKLYIQCMNKVYNKEGNDLLDSCRPFLFKYRNIEINYLFVQPSNIPQQSQFSYGIRRGSQDNDAQGSNNLNSNLDLQPYSAFGQGLDTVIRNIISEQNFLADLFHYAPYAQKTSGKKSITSTKQNNEDLLSLISFYEYANGIWVPLKNWETPRVIWSSENLVKNVKSMLDLLFGNIKIHINSMMDMGTRYDPSQSLGMIAAVEEKIIECKNTDLEFVQKMLGELNVKLTSIFSQMISQQLISIEEKKLSAKKRIGVLPMVRIFPRFVKQLETMTLKKDQSGSFMPLTKKLADESSAKIGQKILDIFNSLVRDTQKAYNQFNDKDLAKEYTNALTIALENISCMKDGLEQENSKPISVTQNNQKSNLAQNKNTSANSAVFKQFIDITQRMVEQLEQSYVTESLKKPFGKIVDFFNGVQDTLARSKQSIEQSSLYNRNSLRKLLNSYNSREIKEIIKTLYKRVEKHFGQDPKLVRIVWSQITQGILKMQQGFNNTMNRAYSETGVNFDYKQTDLLQWFDEFS</sequence>
<evidence type="ECO:0000256" key="5">
    <source>
        <dbReference type="SAM" id="Coils"/>
    </source>
</evidence>
<gene>
    <name evidence="8" type="ORF">BB561_006597</name>
</gene>
<feature type="domain" description="Exocyst complex component Sec3 coiled-coil" evidence="6">
    <location>
        <begin position="277"/>
        <end position="404"/>
    </location>
</feature>
<dbReference type="Proteomes" id="UP000245383">
    <property type="component" value="Unassembled WGS sequence"/>
</dbReference>
<keyword evidence="4 5" id="KW-0175">Coiled coil</keyword>
<dbReference type="GO" id="GO:0006887">
    <property type="term" value="P:exocytosis"/>
    <property type="evidence" value="ECO:0007669"/>
    <property type="project" value="UniProtKB-KW"/>
</dbReference>
<dbReference type="Pfam" id="PF09763">
    <property type="entry name" value="Sec3_CC"/>
    <property type="match status" value="1"/>
</dbReference>
<keyword evidence="2" id="KW-0813">Transport</keyword>
<dbReference type="OrthoDB" id="27109at2759"/>
<comment type="similarity">
    <text evidence="1">Belongs to the SEC3 family.</text>
</comment>
<dbReference type="GO" id="GO:0006893">
    <property type="term" value="P:Golgi to plasma membrane transport"/>
    <property type="evidence" value="ECO:0007669"/>
    <property type="project" value="TreeGrafter"/>
</dbReference>
<dbReference type="STRING" id="133385.A0A2T9Y2Y3"/>
<evidence type="ECO:0000259" key="7">
    <source>
        <dbReference type="Pfam" id="PF20654"/>
    </source>
</evidence>
<feature type="domain" description="Exocyst complex component Sec3 C-terminal" evidence="7">
    <location>
        <begin position="595"/>
        <end position="946"/>
    </location>
</feature>
<dbReference type="GO" id="GO:0000145">
    <property type="term" value="C:exocyst"/>
    <property type="evidence" value="ECO:0007669"/>
    <property type="project" value="InterPro"/>
</dbReference>
<name>A0A2T9Y2Y3_9FUNG</name>
<feature type="coiled-coil region" evidence="5">
    <location>
        <begin position="333"/>
        <end position="365"/>
    </location>
</feature>
<dbReference type="PANTHER" id="PTHR16092:SF14">
    <property type="entry name" value="EXOCYST COMPLEX COMPONENT 1 ISOFORM X1"/>
    <property type="match status" value="1"/>
</dbReference>
<organism evidence="8 9">
    <name type="scientific">Smittium simulii</name>
    <dbReference type="NCBI Taxonomy" id="133385"/>
    <lineage>
        <taxon>Eukaryota</taxon>
        <taxon>Fungi</taxon>
        <taxon>Fungi incertae sedis</taxon>
        <taxon>Zoopagomycota</taxon>
        <taxon>Kickxellomycotina</taxon>
        <taxon>Harpellomycetes</taxon>
        <taxon>Harpellales</taxon>
        <taxon>Legeriomycetaceae</taxon>
        <taxon>Smittium</taxon>
    </lineage>
</organism>
<reference evidence="8 9" key="1">
    <citation type="journal article" date="2018" name="MBio">
        <title>Comparative Genomics Reveals the Core Gene Toolbox for the Fungus-Insect Symbiosis.</title>
        <authorList>
            <person name="Wang Y."/>
            <person name="Stata M."/>
            <person name="Wang W."/>
            <person name="Stajich J.E."/>
            <person name="White M.M."/>
            <person name="Moncalvo J.M."/>
        </authorList>
    </citation>
    <scope>NUCLEOTIDE SEQUENCE [LARGE SCALE GENOMIC DNA]</scope>
    <source>
        <strain evidence="8 9">SWE-8-4</strain>
    </source>
</reference>
<evidence type="ECO:0000259" key="6">
    <source>
        <dbReference type="Pfam" id="PF09763"/>
    </source>
</evidence>
<dbReference type="GO" id="GO:0005886">
    <property type="term" value="C:plasma membrane"/>
    <property type="evidence" value="ECO:0007669"/>
    <property type="project" value="TreeGrafter"/>
</dbReference>
<dbReference type="EMBL" id="MBFR01000620">
    <property type="protein sequence ID" value="PVU86706.1"/>
    <property type="molecule type" value="Genomic_DNA"/>
</dbReference>
<evidence type="ECO:0008006" key="10">
    <source>
        <dbReference type="Google" id="ProtNLM"/>
    </source>
</evidence>
<comment type="caution">
    <text evidence="8">The sequence shown here is derived from an EMBL/GenBank/DDBJ whole genome shotgun (WGS) entry which is preliminary data.</text>
</comment>
<dbReference type="GO" id="GO:0005546">
    <property type="term" value="F:phosphatidylinositol-4,5-bisphosphate binding"/>
    <property type="evidence" value="ECO:0007669"/>
    <property type="project" value="TreeGrafter"/>
</dbReference>